<protein>
    <submittedName>
        <fullName evidence="1">Uncharacterized protein</fullName>
    </submittedName>
</protein>
<name>A0ACC2V5G2_9TREE</name>
<proteinExistence type="predicted"/>
<accession>A0ACC2V5G2</accession>
<gene>
    <name evidence="1" type="ORF">QFC21_006107</name>
</gene>
<comment type="caution">
    <text evidence="1">The sequence shown here is derived from an EMBL/GenBank/DDBJ whole genome shotgun (WGS) entry which is preliminary data.</text>
</comment>
<dbReference type="Proteomes" id="UP001227268">
    <property type="component" value="Unassembled WGS sequence"/>
</dbReference>
<evidence type="ECO:0000313" key="1">
    <source>
        <dbReference type="EMBL" id="KAJ9094281.1"/>
    </source>
</evidence>
<dbReference type="EMBL" id="JASBWT010000026">
    <property type="protein sequence ID" value="KAJ9094281.1"/>
    <property type="molecule type" value="Genomic_DNA"/>
</dbReference>
<organism evidence="1 2">
    <name type="scientific">Naganishia friedmannii</name>
    <dbReference type="NCBI Taxonomy" id="89922"/>
    <lineage>
        <taxon>Eukaryota</taxon>
        <taxon>Fungi</taxon>
        <taxon>Dikarya</taxon>
        <taxon>Basidiomycota</taxon>
        <taxon>Agaricomycotina</taxon>
        <taxon>Tremellomycetes</taxon>
        <taxon>Filobasidiales</taxon>
        <taxon>Filobasidiaceae</taxon>
        <taxon>Naganishia</taxon>
    </lineage>
</organism>
<keyword evidence="2" id="KW-1185">Reference proteome</keyword>
<evidence type="ECO:0000313" key="2">
    <source>
        <dbReference type="Proteomes" id="UP001227268"/>
    </source>
</evidence>
<reference evidence="1" key="1">
    <citation type="submission" date="2023-04" db="EMBL/GenBank/DDBJ databases">
        <title>Draft Genome sequencing of Naganishia species isolated from polar environments using Oxford Nanopore Technology.</title>
        <authorList>
            <person name="Leo P."/>
            <person name="Venkateswaran K."/>
        </authorList>
    </citation>
    <scope>NUCLEOTIDE SEQUENCE</scope>
    <source>
        <strain evidence="1">MNA-CCFEE 5423</strain>
    </source>
</reference>
<sequence>MPRASTIEDPAKASQAWSLILETMSQFLLKDSMIEPTTASSRSTESSAHDGARNNSDEFIDYVKQLIKSSADASLSERLFTIDGDDLTNRVNYLLEASSVKSNLRDQSTDVSIAGSAVSGANDQLFNSNVLGDLTERLKSLLHQHWARLCSLKADEKADEKESFAKFLAHLFKSDESELDAEELNMKLATRVLTARVGGEDALGDMYFPLETARPEWAEVYIRAITIPRGGLSMRQEIAIALGTISVFVLLGAIAVLVRCLAKRRAPLPGNAPEGDLEAQPRQVTDTPSSSNPRNSPAPLPIELDTLT</sequence>